<feature type="signal peptide" evidence="1">
    <location>
        <begin position="1"/>
        <end position="23"/>
    </location>
</feature>
<comment type="caution">
    <text evidence="2">The sequence shown here is derived from an EMBL/GenBank/DDBJ whole genome shotgun (WGS) entry which is preliminary data.</text>
</comment>
<evidence type="ECO:0000313" key="2">
    <source>
        <dbReference type="EMBL" id="PPA77563.1"/>
    </source>
</evidence>
<gene>
    <name evidence="2" type="ORF">C4E15_05985</name>
</gene>
<organism evidence="2 3">
    <name type="scientific">Achromobacter spanius</name>
    <dbReference type="NCBI Taxonomy" id="217203"/>
    <lineage>
        <taxon>Bacteria</taxon>
        <taxon>Pseudomonadati</taxon>
        <taxon>Pseudomonadota</taxon>
        <taxon>Betaproteobacteria</taxon>
        <taxon>Burkholderiales</taxon>
        <taxon>Alcaligenaceae</taxon>
        <taxon>Achromobacter</taxon>
    </lineage>
</organism>
<accession>A0A2K8S0A1</accession>
<dbReference type="Pfam" id="PF13663">
    <property type="entry name" value="DUF4148"/>
    <property type="match status" value="1"/>
</dbReference>
<protein>
    <submittedName>
        <fullName evidence="2">DUF4148 domain-containing protein</fullName>
    </submittedName>
</protein>
<sequence length="96" mass="10648">MLHMKILPAVIVSVALLSGCAIAGDPAPTSNGALSRAEVRADLAMWKRAGLDKFYRGRKSPDIYSADYRERYATYVKLRNGPEYKSEVTRLNTGEK</sequence>
<dbReference type="OrthoDB" id="7062301at2"/>
<dbReference type="EMBL" id="PREU01000002">
    <property type="protein sequence ID" value="PPA77563.1"/>
    <property type="molecule type" value="Genomic_DNA"/>
</dbReference>
<dbReference type="AlphaFoldDB" id="A0A2K8S0A1"/>
<dbReference type="Proteomes" id="UP000239990">
    <property type="component" value="Unassembled WGS sequence"/>
</dbReference>
<reference evidence="2 3" key="1">
    <citation type="submission" date="2018-02" db="EMBL/GenBank/DDBJ databases">
        <title>Draft Genome of Achromobacter spanius stain 6.</title>
        <authorList>
            <person name="Gunasekera T.S."/>
            <person name="Radwan O."/>
            <person name="Ruiz O.N."/>
        </authorList>
    </citation>
    <scope>NUCLEOTIDE SEQUENCE [LARGE SCALE GENOMIC DNA]</scope>
    <source>
        <strain evidence="2 3">6</strain>
    </source>
</reference>
<feature type="chain" id="PRO_5030052666" evidence="1">
    <location>
        <begin position="24"/>
        <end position="96"/>
    </location>
</feature>
<dbReference type="KEGG" id="asw:CVS48_08230"/>
<proteinExistence type="predicted"/>
<dbReference type="InterPro" id="IPR025421">
    <property type="entry name" value="DUF4148"/>
</dbReference>
<evidence type="ECO:0000256" key="1">
    <source>
        <dbReference type="SAM" id="SignalP"/>
    </source>
</evidence>
<keyword evidence="1" id="KW-0732">Signal</keyword>
<name>A0A2K8S0A1_9BURK</name>
<dbReference type="PROSITE" id="PS51257">
    <property type="entry name" value="PROKAR_LIPOPROTEIN"/>
    <property type="match status" value="1"/>
</dbReference>
<evidence type="ECO:0000313" key="3">
    <source>
        <dbReference type="Proteomes" id="UP000239990"/>
    </source>
</evidence>